<accession>A0ABV2BVB5</accession>
<dbReference type="Pfam" id="PF04355">
    <property type="entry name" value="BamE"/>
    <property type="match status" value="1"/>
</dbReference>
<gene>
    <name evidence="1" type="primary">bamE</name>
    <name evidence="1" type="ORF">ABVT43_11995</name>
</gene>
<sequence>MLKKLFLLLFIVSLSGCVYRLDIQQGNILAQRDIDKLRPELTKNQVVFVLGSPVVDDGFADDKWVYLYSYENANLGKTTVKKLELYFNGDKLVSAAGDYEIPEALKMSHNIEQ</sequence>
<dbReference type="InterPro" id="IPR026592">
    <property type="entry name" value="BamE"/>
</dbReference>
<evidence type="ECO:0000313" key="1">
    <source>
        <dbReference type="EMBL" id="MET1255851.1"/>
    </source>
</evidence>
<dbReference type="PANTHER" id="PTHR37482">
    <property type="entry name" value="OUTER MEMBRANE PROTEIN ASSEMBLY FACTOR BAME"/>
    <property type="match status" value="1"/>
</dbReference>
<dbReference type="Proteomes" id="UP001548189">
    <property type="component" value="Unassembled WGS sequence"/>
</dbReference>
<reference evidence="1 2" key="1">
    <citation type="submission" date="2024-06" db="EMBL/GenBank/DDBJ databases">
        <authorList>
            <person name="Li F."/>
        </authorList>
    </citation>
    <scope>NUCLEOTIDE SEQUENCE [LARGE SCALE GENOMIC DNA]</scope>
    <source>
        <strain evidence="1 2">GXAS 311</strain>
    </source>
</reference>
<dbReference type="HAMAP" id="MF_00925">
    <property type="entry name" value="OM_assembly_BamE"/>
    <property type="match status" value="1"/>
</dbReference>
<comment type="caution">
    <text evidence="1">The sequence shown here is derived from an EMBL/GenBank/DDBJ whole genome shotgun (WGS) entry which is preliminary data.</text>
</comment>
<organism evidence="1 2">
    <name type="scientific">Aliikangiella maris</name>
    <dbReference type="NCBI Taxonomy" id="3162458"/>
    <lineage>
        <taxon>Bacteria</taxon>
        <taxon>Pseudomonadati</taxon>
        <taxon>Pseudomonadota</taxon>
        <taxon>Gammaproteobacteria</taxon>
        <taxon>Oceanospirillales</taxon>
        <taxon>Pleioneaceae</taxon>
        <taxon>Aliikangiella</taxon>
    </lineage>
</organism>
<proteinExistence type="inferred from homology"/>
<dbReference type="EMBL" id="JBEVCJ010000014">
    <property type="protein sequence ID" value="MET1255851.1"/>
    <property type="molecule type" value="Genomic_DNA"/>
</dbReference>
<dbReference type="InterPro" id="IPR037873">
    <property type="entry name" value="BamE-like"/>
</dbReference>
<dbReference type="PANTHER" id="PTHR37482:SF1">
    <property type="entry name" value="OUTER MEMBRANE PROTEIN ASSEMBLY FACTOR BAME"/>
    <property type="match status" value="1"/>
</dbReference>
<name>A0ABV2BVB5_9GAMM</name>
<keyword evidence="2" id="KW-1185">Reference proteome</keyword>
<dbReference type="Gene3D" id="3.30.1450.10">
    <property type="match status" value="1"/>
</dbReference>
<protein>
    <submittedName>
        <fullName evidence="1">Outer membrane protein assembly factor BamE</fullName>
    </submittedName>
</protein>
<dbReference type="PROSITE" id="PS51257">
    <property type="entry name" value="PROKAR_LIPOPROTEIN"/>
    <property type="match status" value="1"/>
</dbReference>
<evidence type="ECO:0000313" key="2">
    <source>
        <dbReference type="Proteomes" id="UP001548189"/>
    </source>
</evidence>
<dbReference type="InterPro" id="IPR007450">
    <property type="entry name" value="BamE_dom"/>
</dbReference>